<accession>A0ABR6PTF1</accession>
<dbReference type="NCBIfam" id="NF033859">
    <property type="entry name" value="SMEK_N"/>
    <property type="match status" value="1"/>
</dbReference>
<gene>
    <name evidence="2" type="ORF">HDF23_005803</name>
</gene>
<dbReference type="InterPro" id="IPR047740">
    <property type="entry name" value="SMEK_dom"/>
</dbReference>
<dbReference type="Proteomes" id="UP000541583">
    <property type="component" value="Unassembled WGS sequence"/>
</dbReference>
<protein>
    <recommendedName>
        <fullName evidence="1">SMEK domain-containing protein</fullName>
    </recommendedName>
</protein>
<comment type="caution">
    <text evidence="2">The sequence shown here is derived from an EMBL/GenBank/DDBJ whole genome shotgun (WGS) entry which is preliminary data.</text>
</comment>
<organism evidence="2 3">
    <name type="scientific">Mucilaginibacter lappiensis</name>
    <dbReference type="NCBI Taxonomy" id="354630"/>
    <lineage>
        <taxon>Bacteria</taxon>
        <taxon>Pseudomonadati</taxon>
        <taxon>Bacteroidota</taxon>
        <taxon>Sphingobacteriia</taxon>
        <taxon>Sphingobacteriales</taxon>
        <taxon>Sphingobacteriaceae</taxon>
        <taxon>Mucilaginibacter</taxon>
    </lineage>
</organism>
<reference evidence="2 3" key="1">
    <citation type="submission" date="2020-08" db="EMBL/GenBank/DDBJ databases">
        <title>Genomic Encyclopedia of Type Strains, Phase IV (KMG-V): Genome sequencing to study the core and pangenomes of soil and plant-associated prokaryotes.</title>
        <authorList>
            <person name="Whitman W."/>
        </authorList>
    </citation>
    <scope>NUCLEOTIDE SEQUENCE [LARGE SCALE GENOMIC DNA]</scope>
    <source>
        <strain evidence="2 3">ANJLi2</strain>
    </source>
</reference>
<evidence type="ECO:0000313" key="2">
    <source>
        <dbReference type="EMBL" id="MBB6113020.1"/>
    </source>
</evidence>
<dbReference type="EMBL" id="JACHCB010000027">
    <property type="protein sequence ID" value="MBB6113020.1"/>
    <property type="molecule type" value="Genomic_DNA"/>
</dbReference>
<evidence type="ECO:0000313" key="3">
    <source>
        <dbReference type="Proteomes" id="UP000541583"/>
    </source>
</evidence>
<proteinExistence type="predicted"/>
<evidence type="ECO:0000259" key="1">
    <source>
        <dbReference type="Pfam" id="PF21941"/>
    </source>
</evidence>
<name>A0ABR6PTF1_9SPHI</name>
<keyword evidence="3" id="KW-1185">Reference proteome</keyword>
<dbReference type="Pfam" id="PF21941">
    <property type="entry name" value="SMEK_N"/>
    <property type="match status" value="1"/>
</dbReference>
<sequence>MPFGRIFTKFAGKNFHNINEDIANFSTIYLIDEPNRSILQVTAQQKNSKPRKIKRSLNLACDFRRTGIMLKNMAITISL</sequence>
<dbReference type="RefSeq" id="WP_076378960.1">
    <property type="nucleotide sequence ID" value="NZ_FTMG01000027.1"/>
</dbReference>
<feature type="domain" description="SMEK" evidence="1">
    <location>
        <begin position="5"/>
        <end position="57"/>
    </location>
</feature>